<dbReference type="AlphaFoldDB" id="A0A928TR44"/>
<organism evidence="8 9">
    <name type="scientific">candidate division WWE3 bacterium</name>
    <dbReference type="NCBI Taxonomy" id="2053526"/>
    <lineage>
        <taxon>Bacteria</taxon>
        <taxon>Katanobacteria</taxon>
    </lineage>
</organism>
<feature type="domain" description="tRNA/rRNA methyltransferase SpoU type" evidence="7">
    <location>
        <begin position="6"/>
        <end position="146"/>
    </location>
</feature>
<name>A0A928TR44_UNCKA</name>
<keyword evidence="6" id="KW-0694">RNA-binding</keyword>
<evidence type="ECO:0000256" key="1">
    <source>
        <dbReference type="ARBA" id="ARBA00022555"/>
    </source>
</evidence>
<keyword evidence="3" id="KW-0808">Transferase</keyword>
<evidence type="ECO:0000313" key="9">
    <source>
        <dbReference type="Proteomes" id="UP000710385"/>
    </source>
</evidence>
<dbReference type="GO" id="GO:0002938">
    <property type="term" value="P:tRNA guanine ribose methylation"/>
    <property type="evidence" value="ECO:0007669"/>
    <property type="project" value="TreeGrafter"/>
</dbReference>
<reference evidence="8" key="1">
    <citation type="submission" date="2020-05" db="EMBL/GenBank/DDBJ databases">
        <title>High-Quality Genomes of Partial-Nitritation/Anammox System by Hierarchical Clustering Based Hybrid Assembly.</title>
        <authorList>
            <person name="Liu L."/>
            <person name="Wang Y."/>
            <person name="Che Y."/>
            <person name="Chen Y."/>
            <person name="Xia Y."/>
            <person name="Luo R."/>
            <person name="Cheng S.H."/>
            <person name="Zheng C."/>
            <person name="Zhang T."/>
        </authorList>
    </citation>
    <scope>NUCLEOTIDE SEQUENCE</scope>
    <source>
        <strain evidence="8">H1_PAT1</strain>
    </source>
</reference>
<keyword evidence="5" id="KW-0819">tRNA processing</keyword>
<accession>A0A928TR44</accession>
<dbReference type="InterPro" id="IPR001537">
    <property type="entry name" value="SpoU_MeTrfase"/>
</dbReference>
<dbReference type="InterPro" id="IPR033671">
    <property type="entry name" value="TrmH"/>
</dbReference>
<evidence type="ECO:0000256" key="5">
    <source>
        <dbReference type="ARBA" id="ARBA00022694"/>
    </source>
</evidence>
<comment type="caution">
    <text evidence="8">The sequence shown here is derived from an EMBL/GenBank/DDBJ whole genome shotgun (WGS) entry which is preliminary data.</text>
</comment>
<evidence type="ECO:0000256" key="6">
    <source>
        <dbReference type="ARBA" id="ARBA00022884"/>
    </source>
</evidence>
<keyword evidence="4" id="KW-0949">S-adenosyl-L-methionine</keyword>
<dbReference type="GO" id="GO:0000049">
    <property type="term" value="F:tRNA binding"/>
    <property type="evidence" value="ECO:0007669"/>
    <property type="project" value="UniProtKB-KW"/>
</dbReference>
<evidence type="ECO:0000256" key="4">
    <source>
        <dbReference type="ARBA" id="ARBA00022691"/>
    </source>
</evidence>
<dbReference type="GO" id="GO:0008173">
    <property type="term" value="F:RNA methyltransferase activity"/>
    <property type="evidence" value="ECO:0007669"/>
    <property type="project" value="InterPro"/>
</dbReference>
<sequence>MKPRIDVVAVNIRSAYNVGALFRSADALGVQKLWLAGYTAGPDHPEVKKTALGAEQIVEWENIADPIECLERLRSDGLRICGLERAEGALMLHEYKPSYPIAIVLGNEVEGLSDMVLKQCDDIVQIRQYGTKESLNVMVAAGIAMWRFREAGSGEEGA</sequence>
<gene>
    <name evidence="8" type="ORF">HS096_04225</name>
</gene>
<dbReference type="InterPro" id="IPR029028">
    <property type="entry name" value="Alpha/beta_knot_MTases"/>
</dbReference>
<protein>
    <submittedName>
        <fullName evidence="8">TrmH family RNA methyltransferase</fullName>
    </submittedName>
</protein>
<evidence type="ECO:0000256" key="2">
    <source>
        <dbReference type="ARBA" id="ARBA00022603"/>
    </source>
</evidence>
<evidence type="ECO:0000313" key="8">
    <source>
        <dbReference type="EMBL" id="MBE7525561.1"/>
    </source>
</evidence>
<evidence type="ECO:0000259" key="7">
    <source>
        <dbReference type="Pfam" id="PF00588"/>
    </source>
</evidence>
<keyword evidence="1" id="KW-0820">tRNA-binding</keyword>
<dbReference type="SUPFAM" id="SSF75217">
    <property type="entry name" value="alpha/beta knot"/>
    <property type="match status" value="1"/>
</dbReference>
<proteinExistence type="predicted"/>
<dbReference type="Proteomes" id="UP000710385">
    <property type="component" value="Unassembled WGS sequence"/>
</dbReference>
<dbReference type="EMBL" id="JABTTY010000001">
    <property type="protein sequence ID" value="MBE7525561.1"/>
    <property type="molecule type" value="Genomic_DNA"/>
</dbReference>
<dbReference type="Pfam" id="PF00588">
    <property type="entry name" value="SpoU_methylase"/>
    <property type="match status" value="1"/>
</dbReference>
<dbReference type="PANTHER" id="PTHR43453:SF1">
    <property type="entry name" value="TRNA_RRNA METHYLTRANSFERASE SPOU TYPE DOMAIN-CONTAINING PROTEIN"/>
    <property type="match status" value="1"/>
</dbReference>
<evidence type="ECO:0000256" key="3">
    <source>
        <dbReference type="ARBA" id="ARBA00022679"/>
    </source>
</evidence>
<dbReference type="PANTHER" id="PTHR43453">
    <property type="entry name" value="RRNA METHYLASE-LIKE"/>
    <property type="match status" value="1"/>
</dbReference>
<dbReference type="InterPro" id="IPR029026">
    <property type="entry name" value="tRNA_m1G_MTases_N"/>
</dbReference>
<dbReference type="Gene3D" id="3.40.1280.10">
    <property type="match status" value="1"/>
</dbReference>
<keyword evidence="2 8" id="KW-0489">Methyltransferase</keyword>